<feature type="compositionally biased region" description="Basic residues" evidence="1">
    <location>
        <begin position="835"/>
        <end position="844"/>
    </location>
</feature>
<comment type="caution">
    <text evidence="2">The sequence shown here is derived from an EMBL/GenBank/DDBJ whole genome shotgun (WGS) entry which is preliminary data.</text>
</comment>
<gene>
    <name evidence="2" type="ORF">ABL78_6395</name>
</gene>
<feature type="region of interest" description="Disordered" evidence="1">
    <location>
        <begin position="375"/>
        <end position="399"/>
    </location>
</feature>
<protein>
    <submittedName>
        <fullName evidence="2">Uncharacterized protein</fullName>
    </submittedName>
</protein>
<proteinExistence type="predicted"/>
<evidence type="ECO:0000313" key="2">
    <source>
        <dbReference type="EMBL" id="KPI84554.1"/>
    </source>
</evidence>
<evidence type="ECO:0000313" key="3">
    <source>
        <dbReference type="Proteomes" id="UP000038009"/>
    </source>
</evidence>
<keyword evidence="3" id="KW-1185">Reference proteome</keyword>
<dbReference type="VEuPathDB" id="TriTrypDB:Lsey_0249_0070"/>
<dbReference type="AlphaFoldDB" id="A0A0N1PC13"/>
<feature type="region of interest" description="Disordered" evidence="1">
    <location>
        <begin position="512"/>
        <end position="536"/>
    </location>
</feature>
<reference evidence="2 3" key="1">
    <citation type="journal article" date="2015" name="PLoS Pathog.">
        <title>Leptomonas seymouri: Adaptations to the Dixenous Life Cycle Analyzed by Genome Sequencing, Transcriptome Profiling and Co-infection with Leishmania donovani.</title>
        <authorList>
            <person name="Kraeva N."/>
            <person name="Butenko A."/>
            <person name="Hlavacova J."/>
            <person name="Kostygov A."/>
            <person name="Myskova J."/>
            <person name="Grybchuk D."/>
            <person name="Lestinova T."/>
            <person name="Votypka J."/>
            <person name="Volf P."/>
            <person name="Opperdoes F."/>
            <person name="Flegontov P."/>
            <person name="Lukes J."/>
            <person name="Yurchenko V."/>
        </authorList>
    </citation>
    <scope>NUCLEOTIDE SEQUENCE [LARGE SCALE GENOMIC DNA]</scope>
    <source>
        <strain evidence="2 3">ATCC 30220</strain>
    </source>
</reference>
<dbReference type="OMA" id="HRHDPYS"/>
<name>A0A0N1PC13_LEPSE</name>
<organism evidence="2 3">
    <name type="scientific">Leptomonas seymouri</name>
    <dbReference type="NCBI Taxonomy" id="5684"/>
    <lineage>
        <taxon>Eukaryota</taxon>
        <taxon>Discoba</taxon>
        <taxon>Euglenozoa</taxon>
        <taxon>Kinetoplastea</taxon>
        <taxon>Metakinetoplastina</taxon>
        <taxon>Trypanosomatida</taxon>
        <taxon>Trypanosomatidae</taxon>
        <taxon>Leishmaniinae</taxon>
        <taxon>Leptomonas</taxon>
    </lineage>
</organism>
<feature type="compositionally biased region" description="Low complexity" evidence="1">
    <location>
        <begin position="806"/>
        <end position="817"/>
    </location>
</feature>
<feature type="compositionally biased region" description="Polar residues" evidence="1">
    <location>
        <begin position="698"/>
        <end position="725"/>
    </location>
</feature>
<accession>A0A0N1PC13</accession>
<sequence>MGDTPAFASIPGVKSISLLSSEKSSISDMEGMTETQVQERMNAPLTSGGSTDDSHGLSMPECDSIEVKLTSTSRWASVQEALEACLDPFFLAGQSNAKSDQIVEELIQLLDTSLTVHVPALVDLSFIQPFFSDHTRSERLDAVLGAARASNKLKVRSDLPVPSSNGLMLSVDEAEAAGLRVGPRSHAEGVNRSVLSLERKQHGAVADSEESMCALTLSSLQATVPQHRIVKVEHVELPCAVRVVFVSPTAADRAYAVWRVHAPHADFRVTRVGGGGAPSAKGLPVPPRTASEAARTAGVGAAALTAPAAPAARTALKCPRVVGEALSCPSSSDNVSDIIIKAANTCTAATPSAAVSALKPPPAIDVVLPISSKAGTSAAASSGPGTTSTTPSPESSTAKSKFNMNAAPFLPKSVLDAQLAAATVGSPAAGWWGRGSRTRGIQGCEDVSSASMDTSEALANQILMDSSSGWMFSGLSPYAGLAWAKKFSPMDGWVEGGGTAAAFGMCSDMPTLSSTSARKKPPAMPERPRAVGGDMPVAPCALGDSPRLKELRPVGGVKGCSDPYAPHPVTMSLSPEQVSGYHGALDDICTAHTSQTSQTSPANLSALRRHRHDPYNATGFVVCIGSSCASSLSYPMSSACATPASSKLLCAGSSTSERAAAGFCFQDPLIKASARRRERHRQMQEEESAARTSSSEADISSSHLEGMQSPQTEGSRSSIHSNNGSADRVTEQHSDEFAACSSASTKLADVADAIAAEPAGASAAAESAVPAPRSYAEALRLKAKAHPAAAAISTKSPERRREMGKANGASAAAAPAARFLDSEGRKAVAPAKSLSKPKKLVLSA</sequence>
<feature type="region of interest" description="Disordered" evidence="1">
    <location>
        <begin position="785"/>
        <end position="844"/>
    </location>
</feature>
<dbReference type="OrthoDB" id="266456at2759"/>
<feature type="region of interest" description="Disordered" evidence="1">
    <location>
        <begin position="675"/>
        <end position="734"/>
    </location>
</feature>
<evidence type="ECO:0000256" key="1">
    <source>
        <dbReference type="SAM" id="MobiDB-lite"/>
    </source>
</evidence>
<dbReference type="EMBL" id="LJSK01000249">
    <property type="protein sequence ID" value="KPI84554.1"/>
    <property type="molecule type" value="Genomic_DNA"/>
</dbReference>
<dbReference type="Proteomes" id="UP000038009">
    <property type="component" value="Unassembled WGS sequence"/>
</dbReference>